<dbReference type="EMBL" id="CP037421">
    <property type="protein sequence ID" value="QDT29009.1"/>
    <property type="molecule type" value="Genomic_DNA"/>
</dbReference>
<reference evidence="1 2" key="1">
    <citation type="submission" date="2019-03" db="EMBL/GenBank/DDBJ databases">
        <title>Deep-cultivation of Planctomycetes and their phenomic and genomic characterization uncovers novel biology.</title>
        <authorList>
            <person name="Wiegand S."/>
            <person name="Jogler M."/>
            <person name="Boedeker C."/>
            <person name="Pinto D."/>
            <person name="Vollmers J."/>
            <person name="Rivas-Marin E."/>
            <person name="Kohn T."/>
            <person name="Peeters S.H."/>
            <person name="Heuer A."/>
            <person name="Rast P."/>
            <person name="Oberbeckmann S."/>
            <person name="Bunk B."/>
            <person name="Jeske O."/>
            <person name="Meyerdierks A."/>
            <person name="Storesund J.E."/>
            <person name="Kallscheuer N."/>
            <person name="Luecker S."/>
            <person name="Lage O.M."/>
            <person name="Pohl T."/>
            <person name="Merkel B.J."/>
            <person name="Hornburger P."/>
            <person name="Mueller R.-W."/>
            <person name="Bruemmer F."/>
            <person name="Labrenz M."/>
            <person name="Spormann A.M."/>
            <person name="Op den Camp H."/>
            <person name="Overmann J."/>
            <person name="Amann R."/>
            <person name="Jetten M.S.M."/>
            <person name="Mascher T."/>
            <person name="Medema M.H."/>
            <person name="Devos D.P."/>
            <person name="Kaster A.-K."/>
            <person name="Ovreas L."/>
            <person name="Rohde M."/>
            <person name="Galperin M.Y."/>
            <person name="Jogler C."/>
        </authorList>
    </citation>
    <scope>NUCLEOTIDE SEQUENCE [LARGE SCALE GENOMIC DNA]</scope>
    <source>
        <strain evidence="1 2">Enr10</strain>
    </source>
</reference>
<dbReference type="AlphaFoldDB" id="A0A518AAU8"/>
<evidence type="ECO:0000313" key="2">
    <source>
        <dbReference type="Proteomes" id="UP000315647"/>
    </source>
</evidence>
<organism evidence="1 2">
    <name type="scientific">Gimesia panareensis</name>
    <dbReference type="NCBI Taxonomy" id="2527978"/>
    <lineage>
        <taxon>Bacteria</taxon>
        <taxon>Pseudomonadati</taxon>
        <taxon>Planctomycetota</taxon>
        <taxon>Planctomycetia</taxon>
        <taxon>Planctomycetales</taxon>
        <taxon>Planctomycetaceae</taxon>
        <taxon>Gimesia</taxon>
    </lineage>
</organism>
<proteinExistence type="predicted"/>
<name>A0A518AAU8_9PLAN</name>
<dbReference type="Proteomes" id="UP000315647">
    <property type="component" value="Chromosome"/>
</dbReference>
<evidence type="ECO:0000313" key="1">
    <source>
        <dbReference type="EMBL" id="QDT29009.1"/>
    </source>
</evidence>
<keyword evidence="2" id="KW-1185">Reference proteome</keyword>
<gene>
    <name evidence="1" type="ORF">Enr10x_43570</name>
</gene>
<sequence>MPTPPTGRECNVRTMRPTPDQILKGLTMGALQTNSSLHVKLRIHNPASKTLAKPQMTITSTLIFVIAFVVAI</sequence>
<accession>A0A517QBR0</accession>
<accession>A0A518AAU8</accession>
<protein>
    <submittedName>
        <fullName evidence="1">Uncharacterized protein</fullName>
    </submittedName>
</protein>